<evidence type="ECO:0000313" key="3">
    <source>
        <dbReference type="Proteomes" id="UP000185003"/>
    </source>
</evidence>
<name>A0A1N6DB20_9BACT</name>
<dbReference type="RefSeq" id="WP_074237679.1">
    <property type="nucleotide sequence ID" value="NZ_FSRA01000001.1"/>
</dbReference>
<keyword evidence="1" id="KW-0732">Signal</keyword>
<dbReference type="AlphaFoldDB" id="A0A1N6DB20"/>
<protein>
    <recommendedName>
        <fullName evidence="4">Haem-binding uptake, Tiki superfamily, ChaN</fullName>
    </recommendedName>
</protein>
<sequence length="348" mass="39658">MKPCISLIICLLLSGKLSAQCAATYIGSSNRMVYNTSLMDSLMTPQRYKAIFYGETHNVHFEPEWKLHLIKHLHAGYGIKDVFMEVGIAAAYLFNQYLVTGDSALIHGLVYTDHHYRDFWQGLYEYNITLPAAQRLVIHGVDFERTEVLRVLAVTTAIPASLQEVFNRMAASDTLNAFDPKFEELLCYIQSEFRAKDKEVKELYGERYPLVSRIVRNDCPITQRAIPRNKVMYRHLAEALRDSSIQAFVGFFGQAHTTYNTASSLPNSLKKEQRFAGKVLTFMSVYKDAYSPKGIIPYTGLFRMETMASLYNKYMNPSCRATVIPAQQADNRKLSNSADLILFAKDYL</sequence>
<evidence type="ECO:0000256" key="1">
    <source>
        <dbReference type="SAM" id="SignalP"/>
    </source>
</evidence>
<dbReference type="SUPFAM" id="SSF159501">
    <property type="entry name" value="EreA/ChaN-like"/>
    <property type="match status" value="1"/>
</dbReference>
<evidence type="ECO:0000313" key="2">
    <source>
        <dbReference type="EMBL" id="SIN67937.1"/>
    </source>
</evidence>
<evidence type="ECO:0008006" key="4">
    <source>
        <dbReference type="Google" id="ProtNLM"/>
    </source>
</evidence>
<proteinExistence type="predicted"/>
<accession>A0A1N6DB20</accession>
<reference evidence="2 3" key="1">
    <citation type="submission" date="2016-11" db="EMBL/GenBank/DDBJ databases">
        <authorList>
            <person name="Jaros S."/>
            <person name="Januszkiewicz K."/>
            <person name="Wedrychowicz H."/>
        </authorList>
    </citation>
    <scope>NUCLEOTIDE SEQUENCE [LARGE SCALE GENOMIC DNA]</scope>
    <source>
        <strain evidence="2 3">DSM 24787</strain>
    </source>
</reference>
<organism evidence="2 3">
    <name type="scientific">Chitinophaga niabensis</name>
    <dbReference type="NCBI Taxonomy" id="536979"/>
    <lineage>
        <taxon>Bacteria</taxon>
        <taxon>Pseudomonadati</taxon>
        <taxon>Bacteroidota</taxon>
        <taxon>Chitinophagia</taxon>
        <taxon>Chitinophagales</taxon>
        <taxon>Chitinophagaceae</taxon>
        <taxon>Chitinophaga</taxon>
    </lineage>
</organism>
<dbReference type="EMBL" id="FSRA01000001">
    <property type="protein sequence ID" value="SIN67937.1"/>
    <property type="molecule type" value="Genomic_DNA"/>
</dbReference>
<keyword evidence="3" id="KW-1185">Reference proteome</keyword>
<dbReference type="OrthoDB" id="657754at2"/>
<feature type="signal peptide" evidence="1">
    <location>
        <begin position="1"/>
        <end position="19"/>
    </location>
</feature>
<dbReference type="Proteomes" id="UP000185003">
    <property type="component" value="Unassembled WGS sequence"/>
</dbReference>
<feature type="chain" id="PRO_5012093919" description="Haem-binding uptake, Tiki superfamily, ChaN" evidence="1">
    <location>
        <begin position="20"/>
        <end position="348"/>
    </location>
</feature>
<dbReference type="STRING" id="536979.SAMN04488055_0556"/>
<gene>
    <name evidence="2" type="ORF">SAMN04488055_0556</name>
</gene>